<dbReference type="AlphaFoldDB" id="C9SD96"/>
<sequence>MHTVLDIIHAADKVSDHIGDAHARSGSAPDLSPKEHVESIIAKNRVLKLISRQIKDVESALKSSVAMDAADVEPELVAMDVADDTNKPPGDVIREGMSGKDSGLGKQNPSLEKMAENIGPIVDTFKDILTKPYLKNYNAMLNTIPIVGLKGDNIMYTETKSRGVLGVEEDWSVFGRIPDNVNIDSSKAVHFFPYKGDFCMSIGTAIWRRKHRDDRDPEVKKAVDNWPKLYVESWEKVGDNCLPVGNAWSILPFARLSGKDIRFHLVILGQDGRLLSLNGDLAGSNNSFTELKNSSDAKNKAAAALSIKQAAYFNGNIVAYDSGSNTWNLDVDFDASTFTAADQMAVDPLFELTATDIGPVAVQSDGWIYRRRLETVNDPSDKTAKNDKKAGWQRWIQQKGVTHLGVASPGVMLDLETLTGSLRDRYMDTQKCIYPVVSKLQTFATNQELFLKKQLETAEEYQKNEDSAAKQKIAIKEAKKLVLQTKIWATIMRKQSSSVKDTVNGMGTDLSSVRTQLDQQLIVLRDKLVSLQAQIKATKEAKAKMDAAFWGSIGVMLLGIGLAVLGAVTGVGVIALGIVGGALFVGGLVAACHFGSESAKLAGQIEDLEAEARGVQQAITDIKSVADRFGDLEKMYENLNMFWGRMFNAASSLGGMNEATALQIGAGVLEDTTSIEASISVVTKMKNGCATYLAVLNRTGIKIPRDDSDDDSDNDDDEAADVELQSLETSPVDPGFKNLVLFNKQVDIATQALENDQFTEWELRPKPLPKSWTKLASGRAPRRRTYSVILPTSPASHLSAWPSEWSKRLCHAMLTLSQRLKMNRGNQVTSLEFWPILRGSVPSV</sequence>
<feature type="transmembrane region" description="Helical" evidence="3">
    <location>
        <begin position="574"/>
        <end position="594"/>
    </location>
</feature>
<protein>
    <submittedName>
        <fullName evidence="4">Uncharacterized protein</fullName>
    </submittedName>
</protein>
<evidence type="ECO:0000256" key="1">
    <source>
        <dbReference type="SAM" id="Coils"/>
    </source>
</evidence>
<dbReference type="HOGENOM" id="CLU_391297_0_0_1"/>
<reference evidence="5" key="1">
    <citation type="journal article" date="2011" name="PLoS Pathog.">
        <title>Comparative genomics yields insights into niche adaptation of plant vascular wilt pathogens.</title>
        <authorList>
            <person name="Klosterman S.J."/>
            <person name="Subbarao K.V."/>
            <person name="Kang S."/>
            <person name="Veronese P."/>
            <person name="Gold S.E."/>
            <person name="Thomma B.P.H.J."/>
            <person name="Chen Z."/>
            <person name="Henrissat B."/>
            <person name="Lee Y.-H."/>
            <person name="Park J."/>
            <person name="Garcia-Pedrajas M.D."/>
            <person name="Barbara D.J."/>
            <person name="Anchieta A."/>
            <person name="de Jonge R."/>
            <person name="Santhanam P."/>
            <person name="Maruthachalam K."/>
            <person name="Atallah Z."/>
            <person name="Amyotte S.G."/>
            <person name="Paz Z."/>
            <person name="Inderbitzin P."/>
            <person name="Hayes R.J."/>
            <person name="Heiman D.I."/>
            <person name="Young S."/>
            <person name="Zeng Q."/>
            <person name="Engels R."/>
            <person name="Galagan J."/>
            <person name="Cuomo C.A."/>
            <person name="Dobinson K.F."/>
            <person name="Ma L.-J."/>
        </authorList>
    </citation>
    <scope>NUCLEOTIDE SEQUENCE [LARGE SCALE GENOMIC DNA]</scope>
    <source>
        <strain evidence="5">VaMs.102 / ATCC MYA-4576 / FGSC 10136</strain>
    </source>
</reference>
<dbReference type="EMBL" id="DS985216">
    <property type="protein sequence ID" value="EEY17061.1"/>
    <property type="molecule type" value="Genomic_DNA"/>
</dbReference>
<keyword evidence="3" id="KW-0812">Transmembrane</keyword>
<dbReference type="KEGG" id="val:VDBG_03170"/>
<feature type="transmembrane region" description="Helical" evidence="3">
    <location>
        <begin position="547"/>
        <end position="568"/>
    </location>
</feature>
<dbReference type="RefSeq" id="XP_003007031.1">
    <property type="nucleotide sequence ID" value="XM_003006985.1"/>
</dbReference>
<organism evidence="5">
    <name type="scientific">Verticillium alfalfae (strain VaMs.102 / ATCC MYA-4576 / FGSC 10136)</name>
    <name type="common">Verticillium wilt of alfalfa</name>
    <name type="synonym">Verticillium albo-atrum</name>
    <dbReference type="NCBI Taxonomy" id="526221"/>
    <lineage>
        <taxon>Eukaryota</taxon>
        <taxon>Fungi</taxon>
        <taxon>Dikarya</taxon>
        <taxon>Ascomycota</taxon>
        <taxon>Pezizomycotina</taxon>
        <taxon>Sordariomycetes</taxon>
        <taxon>Hypocreomycetidae</taxon>
        <taxon>Glomerellales</taxon>
        <taxon>Plectosphaerellaceae</taxon>
        <taxon>Verticillium</taxon>
    </lineage>
</organism>
<evidence type="ECO:0000256" key="2">
    <source>
        <dbReference type="SAM" id="MobiDB-lite"/>
    </source>
</evidence>
<keyword evidence="1" id="KW-0175">Coiled coil</keyword>
<name>C9SD96_VERA1</name>
<feature type="region of interest" description="Disordered" evidence="2">
    <location>
        <begin position="83"/>
        <end position="107"/>
    </location>
</feature>
<feature type="coiled-coil region" evidence="1">
    <location>
        <begin position="514"/>
        <end position="548"/>
    </location>
</feature>
<dbReference type="Gene3D" id="1.20.1170.10">
    <property type="match status" value="1"/>
</dbReference>
<evidence type="ECO:0000313" key="5">
    <source>
        <dbReference type="Proteomes" id="UP000008698"/>
    </source>
</evidence>
<keyword evidence="5" id="KW-1185">Reference proteome</keyword>
<proteinExistence type="predicted"/>
<accession>C9SD96</accession>
<dbReference type="eggNOG" id="ENOG502SKIM">
    <property type="taxonomic scope" value="Eukaryota"/>
</dbReference>
<keyword evidence="3" id="KW-0472">Membrane</keyword>
<dbReference type="OrthoDB" id="4524197at2759"/>
<dbReference type="Proteomes" id="UP000008698">
    <property type="component" value="Unassembled WGS sequence"/>
</dbReference>
<dbReference type="GeneID" id="9533185"/>
<dbReference type="SUPFAM" id="SSF58100">
    <property type="entry name" value="Bacterial hemolysins"/>
    <property type="match status" value="1"/>
</dbReference>
<evidence type="ECO:0000256" key="3">
    <source>
        <dbReference type="SAM" id="Phobius"/>
    </source>
</evidence>
<evidence type="ECO:0000313" key="4">
    <source>
        <dbReference type="EMBL" id="EEY17061.1"/>
    </source>
</evidence>
<feature type="coiled-coil region" evidence="1">
    <location>
        <begin position="598"/>
        <end position="625"/>
    </location>
</feature>
<keyword evidence="3" id="KW-1133">Transmembrane helix</keyword>
<gene>
    <name evidence="4" type="ORF">VDBG_03170</name>
</gene>
<dbReference type="OMA" id="KVWSSIM"/>